<dbReference type="OrthoDB" id="737041at2759"/>
<proteinExistence type="predicted"/>
<dbReference type="EMBL" id="SZYD01000004">
    <property type="protein sequence ID" value="KAD6453117.1"/>
    <property type="molecule type" value="Genomic_DNA"/>
</dbReference>
<protein>
    <submittedName>
        <fullName evidence="1">Uncharacterized protein</fullName>
    </submittedName>
</protein>
<comment type="caution">
    <text evidence="1">The sequence shown here is derived from an EMBL/GenBank/DDBJ whole genome shotgun (WGS) entry which is preliminary data.</text>
</comment>
<dbReference type="Proteomes" id="UP000326396">
    <property type="component" value="Linkage Group LG12"/>
</dbReference>
<dbReference type="PANTHER" id="PTHR33625">
    <property type="entry name" value="OS08G0179900 PROTEIN"/>
    <property type="match status" value="1"/>
</dbReference>
<dbReference type="AlphaFoldDB" id="A0A5N6PFK2"/>
<sequence>MGGGAIPPPATTAGNYHSQPLFAPTVSPFSSNFSTGSSDFTHKSERNAIGYSNRTNFGPVPSQIEVQNAIFDLRRVMDGFCTTNSETAEGCNYESSRTLMNSLGQMRLLDAYNLLQTDPLVQKLVLSISSDAEVWDAILKNDAVQDLQGSLPITEEEGTGYNHESNSTFLIVKWIFAVMKSKIIELMEKLEVLVFKTLHSVSKKAKSSSELVDILEEKVRSSLLLSIVILVIVFVTRCIET</sequence>
<gene>
    <name evidence="1" type="ORF">E3N88_07822</name>
</gene>
<name>A0A5N6PFK2_9ASTR</name>
<evidence type="ECO:0000313" key="2">
    <source>
        <dbReference type="Proteomes" id="UP000326396"/>
    </source>
</evidence>
<organism evidence="1 2">
    <name type="scientific">Mikania micrantha</name>
    <name type="common">bitter vine</name>
    <dbReference type="NCBI Taxonomy" id="192012"/>
    <lineage>
        <taxon>Eukaryota</taxon>
        <taxon>Viridiplantae</taxon>
        <taxon>Streptophyta</taxon>
        <taxon>Embryophyta</taxon>
        <taxon>Tracheophyta</taxon>
        <taxon>Spermatophyta</taxon>
        <taxon>Magnoliopsida</taxon>
        <taxon>eudicotyledons</taxon>
        <taxon>Gunneridae</taxon>
        <taxon>Pentapetalae</taxon>
        <taxon>asterids</taxon>
        <taxon>campanulids</taxon>
        <taxon>Asterales</taxon>
        <taxon>Asteraceae</taxon>
        <taxon>Asteroideae</taxon>
        <taxon>Heliantheae alliance</taxon>
        <taxon>Eupatorieae</taxon>
        <taxon>Mikania</taxon>
    </lineage>
</organism>
<keyword evidence="2" id="KW-1185">Reference proteome</keyword>
<reference evidence="1 2" key="1">
    <citation type="submission" date="2019-05" db="EMBL/GenBank/DDBJ databases">
        <title>Mikania micrantha, genome provides insights into the molecular mechanism of rapid growth.</title>
        <authorList>
            <person name="Liu B."/>
        </authorList>
    </citation>
    <scope>NUCLEOTIDE SEQUENCE [LARGE SCALE GENOMIC DNA]</scope>
    <source>
        <strain evidence="1">NLD-2019</strain>
        <tissue evidence="1">Leaf</tissue>
    </source>
</reference>
<evidence type="ECO:0000313" key="1">
    <source>
        <dbReference type="EMBL" id="KAD6453117.1"/>
    </source>
</evidence>
<dbReference type="PANTHER" id="PTHR33625:SF2">
    <property type="entry name" value="POST-SET DOMAIN-CONTAINING PROTEIN"/>
    <property type="match status" value="1"/>
</dbReference>
<accession>A0A5N6PFK2</accession>